<proteinExistence type="predicted"/>
<dbReference type="Proteomes" id="UP000095285">
    <property type="component" value="Unassembled WGS sequence"/>
</dbReference>
<sequence length="116" mass="13677">MDLTPPDQHLAVEEKQQQFELKRRTIEQKIRRLKPYDGTLRSVNEKMVGKRKQEEDKYADMVDDNKGLLNLINDGQEAVITLDMYKDEFEVAVQRLQQSKVNNVPFQQKELSLSRQ</sequence>
<name>A0A1I7VB26_LOALO</name>
<keyword evidence="1" id="KW-1185">Reference proteome</keyword>
<reference evidence="2" key="2">
    <citation type="submission" date="2016-11" db="UniProtKB">
        <authorList>
            <consortium name="WormBaseParasite"/>
        </authorList>
    </citation>
    <scope>IDENTIFICATION</scope>
</reference>
<organism evidence="1 2">
    <name type="scientific">Loa loa</name>
    <name type="common">Eye worm</name>
    <name type="synonym">Filaria loa</name>
    <dbReference type="NCBI Taxonomy" id="7209"/>
    <lineage>
        <taxon>Eukaryota</taxon>
        <taxon>Metazoa</taxon>
        <taxon>Ecdysozoa</taxon>
        <taxon>Nematoda</taxon>
        <taxon>Chromadorea</taxon>
        <taxon>Rhabditida</taxon>
        <taxon>Spirurina</taxon>
        <taxon>Spiruromorpha</taxon>
        <taxon>Filarioidea</taxon>
        <taxon>Onchocercidae</taxon>
        <taxon>Loa</taxon>
    </lineage>
</organism>
<protein>
    <submittedName>
        <fullName evidence="2">t-SNARE coiled-coil homology domain-containing protein</fullName>
    </submittedName>
</protein>
<evidence type="ECO:0000313" key="1">
    <source>
        <dbReference type="Proteomes" id="UP000095285"/>
    </source>
</evidence>
<dbReference type="AlphaFoldDB" id="A0A1I7VB26"/>
<dbReference type="WBParaSite" id="EN70_11828">
    <property type="protein sequence ID" value="EN70_11828"/>
    <property type="gene ID" value="EN70_11828"/>
</dbReference>
<reference evidence="1" key="1">
    <citation type="submission" date="2012-04" db="EMBL/GenBank/DDBJ databases">
        <title>The Genome Sequence of Loa loa.</title>
        <authorList>
            <consortium name="The Broad Institute Genome Sequencing Platform"/>
            <consortium name="Broad Institute Genome Sequencing Center for Infectious Disease"/>
            <person name="Nutman T.B."/>
            <person name="Fink D.L."/>
            <person name="Russ C."/>
            <person name="Young S."/>
            <person name="Zeng Q."/>
            <person name="Gargeya S."/>
            <person name="Alvarado L."/>
            <person name="Berlin A."/>
            <person name="Chapman S.B."/>
            <person name="Chen Z."/>
            <person name="Freedman E."/>
            <person name="Gellesch M."/>
            <person name="Goldberg J."/>
            <person name="Griggs A."/>
            <person name="Gujja S."/>
            <person name="Heilman E.R."/>
            <person name="Heiman D."/>
            <person name="Howarth C."/>
            <person name="Mehta T."/>
            <person name="Neiman D."/>
            <person name="Pearson M."/>
            <person name="Roberts A."/>
            <person name="Saif S."/>
            <person name="Shea T."/>
            <person name="Shenoy N."/>
            <person name="Sisk P."/>
            <person name="Stolte C."/>
            <person name="Sykes S."/>
            <person name="White J."/>
            <person name="Yandava C."/>
            <person name="Haas B."/>
            <person name="Henn M.R."/>
            <person name="Nusbaum C."/>
            <person name="Birren B."/>
        </authorList>
    </citation>
    <scope>NUCLEOTIDE SEQUENCE [LARGE SCALE GENOMIC DNA]</scope>
</reference>
<evidence type="ECO:0000313" key="2">
    <source>
        <dbReference type="WBParaSite" id="EN70_11828"/>
    </source>
</evidence>
<accession>A0A1I7VB26</accession>